<dbReference type="NCBIfam" id="NF003454">
    <property type="entry name" value="PRK05035.1"/>
    <property type="match status" value="1"/>
</dbReference>
<dbReference type="InterPro" id="IPR010208">
    <property type="entry name" value="Ion_transpt_RnfC/RsxC"/>
</dbReference>
<dbReference type="AlphaFoldDB" id="A0A9D9EN54"/>
<evidence type="ECO:0000256" key="1">
    <source>
        <dbReference type="ARBA" id="ARBA00022448"/>
    </source>
</evidence>
<keyword evidence="8" id="KW-1278">Translocase</keyword>
<dbReference type="InterPro" id="IPR026902">
    <property type="entry name" value="RnfC_N"/>
</dbReference>
<proteinExistence type="inferred from homology"/>
<dbReference type="HAMAP" id="MF_00461">
    <property type="entry name" value="RsxC_RnfC"/>
    <property type="match status" value="1"/>
</dbReference>
<reference evidence="11" key="2">
    <citation type="journal article" date="2021" name="PeerJ">
        <title>Extensive microbial diversity within the chicken gut microbiome revealed by metagenomics and culture.</title>
        <authorList>
            <person name="Gilroy R."/>
            <person name="Ravi A."/>
            <person name="Getino M."/>
            <person name="Pursley I."/>
            <person name="Horton D.L."/>
            <person name="Alikhan N.F."/>
            <person name="Baker D."/>
            <person name="Gharbi K."/>
            <person name="Hall N."/>
            <person name="Watson M."/>
            <person name="Adriaenssens E.M."/>
            <person name="Foster-Nyarko E."/>
            <person name="Jarju S."/>
            <person name="Secka A."/>
            <person name="Antonio M."/>
            <person name="Oren A."/>
            <person name="Chaudhuri R.R."/>
            <person name="La Ragione R."/>
            <person name="Hildebrand F."/>
            <person name="Pallen M.J."/>
        </authorList>
    </citation>
    <scope>NUCLEOTIDE SEQUENCE</scope>
    <source>
        <strain evidence="11">B3-4054</strain>
    </source>
</reference>
<feature type="binding site" evidence="8">
    <location>
        <position position="378"/>
    </location>
    <ligand>
        <name>[4Fe-4S] cluster</name>
        <dbReference type="ChEBI" id="CHEBI:49883"/>
        <label>1</label>
    </ligand>
</feature>
<reference evidence="11" key="1">
    <citation type="submission" date="2020-10" db="EMBL/GenBank/DDBJ databases">
        <authorList>
            <person name="Gilroy R."/>
        </authorList>
    </citation>
    <scope>NUCLEOTIDE SEQUENCE</scope>
    <source>
        <strain evidence="11">B3-4054</strain>
    </source>
</reference>
<evidence type="ECO:0000256" key="7">
    <source>
        <dbReference type="ARBA" id="ARBA00023014"/>
    </source>
</evidence>
<comment type="caution">
    <text evidence="11">The sequence shown here is derived from an EMBL/GenBank/DDBJ whole genome shotgun (WGS) entry which is preliminary data.</text>
</comment>
<keyword evidence="2 8" id="KW-0004">4Fe-4S</keyword>
<evidence type="ECO:0000256" key="5">
    <source>
        <dbReference type="ARBA" id="ARBA00022982"/>
    </source>
</evidence>
<evidence type="ECO:0000313" key="12">
    <source>
        <dbReference type="Proteomes" id="UP000823616"/>
    </source>
</evidence>
<keyword evidence="4 8" id="KW-0677">Repeat</keyword>
<evidence type="ECO:0000256" key="4">
    <source>
        <dbReference type="ARBA" id="ARBA00022737"/>
    </source>
</evidence>
<dbReference type="NCBIfam" id="TIGR01945">
    <property type="entry name" value="rnfC"/>
    <property type="match status" value="1"/>
</dbReference>
<evidence type="ECO:0000259" key="10">
    <source>
        <dbReference type="PROSITE" id="PS51379"/>
    </source>
</evidence>
<evidence type="ECO:0000313" key="11">
    <source>
        <dbReference type="EMBL" id="MBO8450553.1"/>
    </source>
</evidence>
<dbReference type="PANTHER" id="PTHR43034">
    <property type="entry name" value="ION-TRANSLOCATING OXIDOREDUCTASE COMPLEX SUBUNIT C"/>
    <property type="match status" value="1"/>
</dbReference>
<gene>
    <name evidence="11" type="primary">rsxC</name>
    <name evidence="8" type="synonym">rnfC</name>
    <name evidence="11" type="ORF">IAA96_05540</name>
</gene>
<dbReference type="Gene3D" id="3.30.70.20">
    <property type="match status" value="1"/>
</dbReference>
<dbReference type="InterPro" id="IPR017900">
    <property type="entry name" value="4Fe4S_Fe_S_CS"/>
</dbReference>
<feature type="binding site" evidence="8">
    <location>
        <position position="423"/>
    </location>
    <ligand>
        <name>[4Fe-4S] cluster</name>
        <dbReference type="ChEBI" id="CHEBI:49883"/>
        <label>2</label>
    </ligand>
</feature>
<dbReference type="PROSITE" id="PS00198">
    <property type="entry name" value="4FE4S_FER_1"/>
    <property type="match status" value="1"/>
</dbReference>
<keyword evidence="5 8" id="KW-0249">Electron transport</keyword>
<sequence>MKRKTFRGGVHPPERKERTDGLPVEAAFPPSRTVCIPVTQGGAPNAPVVREGDPVRRGQVIASSDSPVSVPVHASVSGTVKKIEKRLVTGNTEALCVVIEAAAEEDGAEGKTADMFLPPLDPFACTPDEALARIRDAGIVGMGGAAFPAHVKFRPPADMPVQTVIANGAECEPYLTADACVLETGAAAVLDGLAIVMRITGAKSGILALEDNKRRLLPGLEAALAAYSARPEALPVSLAVCRTKYPQGAEKMLISALTGREVPSGSIPAAAGCIVANVSTLKAVSEAFRAGKPLIERVVTLSGGACREPRNLLVPVGTLVSDLIEGYSALDSGVAEIVAGGPMMGVAVKSPAFPVAKNTSGVLFLTKKEAALSEEGPCIGCGRCMQVCACRLNPVLIVRALKTGNLEAAKRFGLMDCVECGTCAYVCPASVKLVQRFKTGKFQVREEAARAKERAQHTG</sequence>
<comment type="cofactor">
    <cofactor evidence="8">
        <name>[4Fe-4S] cluster</name>
        <dbReference type="ChEBI" id="CHEBI:49883"/>
    </cofactor>
    <text evidence="8">Binds 2 [4Fe-4S] clusters per subunit.</text>
</comment>
<comment type="subunit">
    <text evidence="8">The complex is composed of six subunits: RnfA, RnfB, RnfC, RnfD, RnfE and RnfG.</text>
</comment>
<feature type="binding site" evidence="8">
    <location>
        <position position="381"/>
    </location>
    <ligand>
        <name>[4Fe-4S] cluster</name>
        <dbReference type="ChEBI" id="CHEBI:49883"/>
        <label>1</label>
    </ligand>
</feature>
<dbReference type="SUPFAM" id="SSF142019">
    <property type="entry name" value="Nqo1 FMN-binding domain-like"/>
    <property type="match status" value="1"/>
</dbReference>
<protein>
    <recommendedName>
        <fullName evidence="8">Ion-translocating oxidoreductase complex subunit C</fullName>
        <ecNumber evidence="8">7.-.-.-</ecNumber>
    </recommendedName>
    <alternativeName>
        <fullName evidence="8">Rnf electron transport complex subunit C</fullName>
    </alternativeName>
</protein>
<dbReference type="EC" id="7.-.-.-" evidence="8"/>
<keyword evidence="6 8" id="KW-0408">Iron</keyword>
<dbReference type="GO" id="GO:0046872">
    <property type="term" value="F:metal ion binding"/>
    <property type="evidence" value="ECO:0007669"/>
    <property type="project" value="UniProtKB-KW"/>
</dbReference>
<dbReference type="InterPro" id="IPR037225">
    <property type="entry name" value="Nuo51_FMN-bd_sf"/>
</dbReference>
<dbReference type="SUPFAM" id="SSF46548">
    <property type="entry name" value="alpha-helical ferredoxin"/>
    <property type="match status" value="1"/>
</dbReference>
<feature type="domain" description="4Fe-4S ferredoxin-type" evidence="10">
    <location>
        <begin position="408"/>
        <end position="436"/>
    </location>
</feature>
<comment type="similarity">
    <text evidence="8">Belongs to the 4Fe4S bacterial-type ferredoxin family. RnfC subfamily.</text>
</comment>
<comment type="function">
    <text evidence="8">Part of a membrane-bound complex that couples electron transfer with translocation of ions across the membrane.</text>
</comment>
<evidence type="ECO:0000256" key="6">
    <source>
        <dbReference type="ARBA" id="ARBA00023004"/>
    </source>
</evidence>
<dbReference type="GO" id="GO:0022900">
    <property type="term" value="P:electron transport chain"/>
    <property type="evidence" value="ECO:0007669"/>
    <property type="project" value="UniProtKB-UniRule"/>
</dbReference>
<dbReference type="Pfam" id="PF01512">
    <property type="entry name" value="Complex1_51K"/>
    <property type="match status" value="1"/>
</dbReference>
<dbReference type="Pfam" id="PF13237">
    <property type="entry name" value="Fer4_10"/>
    <property type="match status" value="1"/>
</dbReference>
<feature type="binding site" evidence="8">
    <location>
        <position position="384"/>
    </location>
    <ligand>
        <name>[4Fe-4S] cluster</name>
        <dbReference type="ChEBI" id="CHEBI:49883"/>
        <label>1</label>
    </ligand>
</feature>
<dbReference type="PROSITE" id="PS51379">
    <property type="entry name" value="4FE4S_FER_2"/>
    <property type="match status" value="2"/>
</dbReference>
<evidence type="ECO:0000256" key="8">
    <source>
        <dbReference type="HAMAP-Rule" id="MF_00461"/>
    </source>
</evidence>
<name>A0A9D9EN54_9SPIR</name>
<dbReference type="EMBL" id="JADIMS010000101">
    <property type="protein sequence ID" value="MBO8450553.1"/>
    <property type="molecule type" value="Genomic_DNA"/>
</dbReference>
<dbReference type="Pfam" id="PF13375">
    <property type="entry name" value="RnfC_N"/>
    <property type="match status" value="1"/>
</dbReference>
<keyword evidence="8" id="KW-0472">Membrane</keyword>
<feature type="region of interest" description="Disordered" evidence="9">
    <location>
        <begin position="1"/>
        <end position="26"/>
    </location>
</feature>
<dbReference type="Proteomes" id="UP000823616">
    <property type="component" value="Unassembled WGS sequence"/>
</dbReference>
<dbReference type="GO" id="GO:0051539">
    <property type="term" value="F:4 iron, 4 sulfur cluster binding"/>
    <property type="evidence" value="ECO:0007669"/>
    <property type="project" value="UniProtKB-KW"/>
</dbReference>
<comment type="subcellular location">
    <subcellularLocation>
        <location evidence="8">Cell membrane</location>
        <topology evidence="8">Peripheral membrane protein</topology>
    </subcellularLocation>
</comment>
<dbReference type="PANTHER" id="PTHR43034:SF2">
    <property type="entry name" value="ION-TRANSLOCATING OXIDOREDUCTASE COMPLEX SUBUNIT C"/>
    <property type="match status" value="1"/>
</dbReference>
<dbReference type="GO" id="GO:0009055">
    <property type="term" value="F:electron transfer activity"/>
    <property type="evidence" value="ECO:0007669"/>
    <property type="project" value="InterPro"/>
</dbReference>
<evidence type="ECO:0000256" key="3">
    <source>
        <dbReference type="ARBA" id="ARBA00022723"/>
    </source>
</evidence>
<feature type="binding site" evidence="8">
    <location>
        <position position="420"/>
    </location>
    <ligand>
        <name>[4Fe-4S] cluster</name>
        <dbReference type="ChEBI" id="CHEBI:49883"/>
        <label>2</label>
    </ligand>
</feature>
<feature type="binding site" evidence="8">
    <location>
        <position position="417"/>
    </location>
    <ligand>
        <name>[4Fe-4S] cluster</name>
        <dbReference type="ChEBI" id="CHEBI:49883"/>
        <label>2</label>
    </ligand>
</feature>
<keyword evidence="1 8" id="KW-0813">Transport</keyword>
<feature type="domain" description="4Fe-4S ferredoxin-type" evidence="10">
    <location>
        <begin position="368"/>
        <end position="388"/>
    </location>
</feature>
<dbReference type="GO" id="GO:0005886">
    <property type="term" value="C:plasma membrane"/>
    <property type="evidence" value="ECO:0007669"/>
    <property type="project" value="UniProtKB-SubCell"/>
</dbReference>
<dbReference type="InterPro" id="IPR017896">
    <property type="entry name" value="4Fe4S_Fe-S-bd"/>
</dbReference>
<dbReference type="InterPro" id="IPR011538">
    <property type="entry name" value="Nuo51_FMN-bd"/>
</dbReference>
<keyword evidence="8" id="KW-1003">Cell membrane</keyword>
<feature type="binding site" evidence="8">
    <location>
        <position position="427"/>
    </location>
    <ligand>
        <name>[4Fe-4S] cluster</name>
        <dbReference type="ChEBI" id="CHEBI:49883"/>
        <label>1</label>
    </ligand>
</feature>
<keyword evidence="3 8" id="KW-0479">Metal-binding</keyword>
<evidence type="ECO:0000256" key="2">
    <source>
        <dbReference type="ARBA" id="ARBA00022485"/>
    </source>
</evidence>
<keyword evidence="7 8" id="KW-0411">Iron-sulfur</keyword>
<dbReference type="Gene3D" id="3.40.50.11540">
    <property type="entry name" value="NADH-ubiquinone oxidoreductase 51kDa subunit"/>
    <property type="match status" value="1"/>
</dbReference>
<evidence type="ECO:0000256" key="9">
    <source>
        <dbReference type="SAM" id="MobiDB-lite"/>
    </source>
</evidence>
<organism evidence="11 12">
    <name type="scientific">Candidatus Avitreponema avistercoris</name>
    <dbReference type="NCBI Taxonomy" id="2840705"/>
    <lineage>
        <taxon>Bacteria</taxon>
        <taxon>Pseudomonadati</taxon>
        <taxon>Spirochaetota</taxon>
        <taxon>Spirochaetia</taxon>
        <taxon>Spirochaetales</taxon>
        <taxon>Candidatus Avitreponema</taxon>
    </lineage>
</organism>
<feature type="binding site" evidence="8">
    <location>
        <position position="388"/>
    </location>
    <ligand>
        <name>[4Fe-4S] cluster</name>
        <dbReference type="ChEBI" id="CHEBI:49883"/>
        <label>2</label>
    </ligand>
</feature>
<accession>A0A9D9EN54</accession>